<organism evidence="4 5">
    <name type="scientific">Larkinella bovis</name>
    <dbReference type="NCBI Taxonomy" id="683041"/>
    <lineage>
        <taxon>Bacteria</taxon>
        <taxon>Pseudomonadati</taxon>
        <taxon>Bacteroidota</taxon>
        <taxon>Cytophagia</taxon>
        <taxon>Cytophagales</taxon>
        <taxon>Spirosomataceae</taxon>
        <taxon>Larkinella</taxon>
    </lineage>
</organism>
<dbReference type="SUPFAM" id="SSF50969">
    <property type="entry name" value="YVTN repeat-like/Quinoprotein amine dehydrogenase"/>
    <property type="match status" value="1"/>
</dbReference>
<dbReference type="Proteomes" id="UP001596106">
    <property type="component" value="Unassembled WGS sequence"/>
</dbReference>
<reference evidence="5" key="1">
    <citation type="journal article" date="2019" name="Int. J. Syst. Evol. Microbiol.">
        <title>The Global Catalogue of Microorganisms (GCM) 10K type strain sequencing project: providing services to taxonomists for standard genome sequencing and annotation.</title>
        <authorList>
            <consortium name="The Broad Institute Genomics Platform"/>
            <consortium name="The Broad Institute Genome Sequencing Center for Infectious Disease"/>
            <person name="Wu L."/>
            <person name="Ma J."/>
        </authorList>
    </citation>
    <scope>NUCLEOTIDE SEQUENCE [LARGE SCALE GENOMIC DNA]</scope>
    <source>
        <strain evidence="5">CCUG 55250</strain>
    </source>
</reference>
<evidence type="ECO:0000256" key="3">
    <source>
        <dbReference type="ARBA" id="ARBA00023136"/>
    </source>
</evidence>
<keyword evidence="3" id="KW-0472">Membrane</keyword>
<evidence type="ECO:0000313" key="4">
    <source>
        <dbReference type="EMBL" id="MFC5411395.1"/>
    </source>
</evidence>
<dbReference type="EMBL" id="JBHSMA010000006">
    <property type="protein sequence ID" value="MFC5411395.1"/>
    <property type="molecule type" value="Genomic_DNA"/>
</dbReference>
<dbReference type="InterPro" id="IPR011044">
    <property type="entry name" value="Quino_amine_DH_bsu"/>
</dbReference>
<evidence type="ECO:0000256" key="1">
    <source>
        <dbReference type="ARBA" id="ARBA00004236"/>
    </source>
</evidence>
<proteinExistence type="predicted"/>
<dbReference type="InterPro" id="IPR009722">
    <property type="entry name" value="YjiK/CarP"/>
</dbReference>
<keyword evidence="2" id="KW-1003">Cell membrane</keyword>
<dbReference type="RefSeq" id="WP_379848253.1">
    <property type="nucleotide sequence ID" value="NZ_JBHSMA010000006.1"/>
</dbReference>
<gene>
    <name evidence="4" type="ORF">ACFPMF_18885</name>
</gene>
<dbReference type="Pfam" id="PF06977">
    <property type="entry name" value="SdiA-regulated"/>
    <property type="match status" value="1"/>
</dbReference>
<protein>
    <submittedName>
        <fullName evidence="4">SdiA-regulated domain-containing protein</fullName>
    </submittedName>
</protein>
<comment type="subcellular location">
    <subcellularLocation>
        <location evidence="1">Cell membrane</location>
    </subcellularLocation>
</comment>
<sequence length="286" mass="32339">MNSFLLFLFSLKVTLCSCHAENKRSGFRSGRSQYAVSRVGRLAAVVNESSGLVYRPNRRTFWTHNDSGGRPTLYEVSGDGSLVDSLALPMLKNQDWEALTSQDTTVLFIGDIGNNANARRQLSIYRINLHHPNDFQPITFQYARQQTFPASKDTRNFDSEALFFANDSLFLVSKNRSKPRRLVSLYGFPAQTGNHTLEPVDSVFLKSMVTDATLSPDGRTLAVLTYGKIFLFEQKSSRISFQNPTHCLRIPRGQTEGLTFVNNTDLIMTNESGKMYFIKKRTKHSE</sequence>
<keyword evidence="5" id="KW-1185">Reference proteome</keyword>
<evidence type="ECO:0000256" key="2">
    <source>
        <dbReference type="ARBA" id="ARBA00022475"/>
    </source>
</evidence>
<evidence type="ECO:0000313" key="5">
    <source>
        <dbReference type="Proteomes" id="UP001596106"/>
    </source>
</evidence>
<name>A0ABW0IFR3_9BACT</name>
<comment type="caution">
    <text evidence="4">The sequence shown here is derived from an EMBL/GenBank/DDBJ whole genome shotgun (WGS) entry which is preliminary data.</text>
</comment>
<accession>A0ABW0IFR3</accession>